<dbReference type="PANTHER" id="PTHR46577:SF1">
    <property type="entry name" value="HTH-TYPE TRANSCRIPTIONAL REGULATORY PROTEIN GABR"/>
    <property type="match status" value="1"/>
</dbReference>
<sequence length="451" mass="50998">MLDLDFTLTRQTTVPLYKQLAEHIKKEIRQQHLKSADKLPSIRKLAAVLNLSRTTVENTYNLLLTDGYIISQPQKGYLVVNLQETETPLIVPSFAPKIPEPPLYDFANNYIDIHTFNTALWRRCTNNTLKTPANIASYGEAQGESKLREALATYSYESRGVLAAPEQIVIGAGLQSLLAILLNTLPITNKKAAFEPPGFAKAELIFASAGWQVEQFTMQDLETQTLPPLLFISPTNPYKGTMLTANERIELLNWAKHTNGFIIEDDYNGEFRYFARPTGALQGLEGGDNVIYFGSFSRLLMPSLRISYMVLPSKLLPYYREKSLLFNQTSSTIEQLTLAEFIAAGHLGRHVRRLRKLYAQKNILLRQYLQEIFGERIEVTAYTSGLHIKLRIKTATSGKLLYQKALTIGVRIISLPQTPQMVFPEILLSFAGIKEEELKPALLLLRKAWFD</sequence>
<reference evidence="7" key="2">
    <citation type="journal article" date="2021" name="PeerJ">
        <title>Extensive microbial diversity within the chicken gut microbiome revealed by metagenomics and culture.</title>
        <authorList>
            <person name="Gilroy R."/>
            <person name="Ravi A."/>
            <person name="Getino M."/>
            <person name="Pursley I."/>
            <person name="Horton D.L."/>
            <person name="Alikhan N.F."/>
            <person name="Baker D."/>
            <person name="Gharbi K."/>
            <person name="Hall N."/>
            <person name="Watson M."/>
            <person name="Adriaenssens E.M."/>
            <person name="Foster-Nyarko E."/>
            <person name="Jarju S."/>
            <person name="Secka A."/>
            <person name="Antonio M."/>
            <person name="Oren A."/>
            <person name="Chaudhuri R.R."/>
            <person name="La Ragione R."/>
            <person name="Hildebrand F."/>
            <person name="Pallen M.J."/>
        </authorList>
    </citation>
    <scope>NUCLEOTIDE SEQUENCE</scope>
    <source>
        <strain evidence="7">CHK160-1198</strain>
    </source>
</reference>
<comment type="similarity">
    <text evidence="1">In the C-terminal section; belongs to the class-I pyridoxal-phosphate-dependent aminotransferase family.</text>
</comment>
<dbReference type="InterPro" id="IPR000524">
    <property type="entry name" value="Tscrpt_reg_HTH_GntR"/>
</dbReference>
<dbReference type="Proteomes" id="UP000824099">
    <property type="component" value="Unassembled WGS sequence"/>
</dbReference>
<keyword evidence="5" id="KW-0804">Transcription</keyword>
<protein>
    <submittedName>
        <fullName evidence="7">PLP-dependent aminotransferase family protein</fullName>
    </submittedName>
</protein>
<dbReference type="InterPro" id="IPR036388">
    <property type="entry name" value="WH-like_DNA-bd_sf"/>
</dbReference>
<dbReference type="CDD" id="cd00609">
    <property type="entry name" value="AAT_like"/>
    <property type="match status" value="1"/>
</dbReference>
<dbReference type="SUPFAM" id="SSF53383">
    <property type="entry name" value="PLP-dependent transferases"/>
    <property type="match status" value="1"/>
</dbReference>
<dbReference type="GO" id="GO:0003700">
    <property type="term" value="F:DNA-binding transcription factor activity"/>
    <property type="evidence" value="ECO:0007669"/>
    <property type="project" value="InterPro"/>
</dbReference>
<dbReference type="InterPro" id="IPR036390">
    <property type="entry name" value="WH_DNA-bd_sf"/>
</dbReference>
<keyword evidence="4" id="KW-0238">DNA-binding</keyword>
<dbReference type="GO" id="GO:0003677">
    <property type="term" value="F:DNA binding"/>
    <property type="evidence" value="ECO:0007669"/>
    <property type="project" value="UniProtKB-KW"/>
</dbReference>
<keyword evidence="7" id="KW-0032">Aminotransferase</keyword>
<name>A0A9D1SL60_9FIRM</name>
<proteinExistence type="inferred from homology"/>
<evidence type="ECO:0000256" key="2">
    <source>
        <dbReference type="ARBA" id="ARBA00022898"/>
    </source>
</evidence>
<dbReference type="EMBL" id="DVNI01000040">
    <property type="protein sequence ID" value="HIU63965.1"/>
    <property type="molecule type" value="Genomic_DNA"/>
</dbReference>
<evidence type="ECO:0000256" key="5">
    <source>
        <dbReference type="ARBA" id="ARBA00023163"/>
    </source>
</evidence>
<evidence type="ECO:0000256" key="3">
    <source>
        <dbReference type="ARBA" id="ARBA00023015"/>
    </source>
</evidence>
<feature type="domain" description="HTH gntR-type" evidence="6">
    <location>
        <begin position="14"/>
        <end position="82"/>
    </location>
</feature>
<dbReference type="PANTHER" id="PTHR46577">
    <property type="entry name" value="HTH-TYPE TRANSCRIPTIONAL REGULATORY PROTEIN GABR"/>
    <property type="match status" value="1"/>
</dbReference>
<gene>
    <name evidence="7" type="ORF">IAB06_02820</name>
</gene>
<organism evidence="7 8">
    <name type="scientific">Candidatus Avacidaminococcus intestinavium</name>
    <dbReference type="NCBI Taxonomy" id="2840684"/>
    <lineage>
        <taxon>Bacteria</taxon>
        <taxon>Bacillati</taxon>
        <taxon>Bacillota</taxon>
        <taxon>Negativicutes</taxon>
        <taxon>Acidaminococcales</taxon>
        <taxon>Acidaminococcaceae</taxon>
        <taxon>Acidaminococcaceae incertae sedis</taxon>
        <taxon>Candidatus Avacidaminococcus</taxon>
    </lineage>
</organism>
<dbReference type="GO" id="GO:0008483">
    <property type="term" value="F:transaminase activity"/>
    <property type="evidence" value="ECO:0007669"/>
    <property type="project" value="UniProtKB-KW"/>
</dbReference>
<dbReference type="Gene3D" id="3.40.640.10">
    <property type="entry name" value="Type I PLP-dependent aspartate aminotransferase-like (Major domain)"/>
    <property type="match status" value="1"/>
</dbReference>
<evidence type="ECO:0000313" key="7">
    <source>
        <dbReference type="EMBL" id="HIU63965.1"/>
    </source>
</evidence>
<dbReference type="InterPro" id="IPR015424">
    <property type="entry name" value="PyrdxlP-dep_Trfase"/>
</dbReference>
<dbReference type="SMART" id="SM00345">
    <property type="entry name" value="HTH_GNTR"/>
    <property type="match status" value="1"/>
</dbReference>
<dbReference type="InterPro" id="IPR051446">
    <property type="entry name" value="HTH_trans_reg/aminotransferase"/>
</dbReference>
<dbReference type="CDD" id="cd07377">
    <property type="entry name" value="WHTH_GntR"/>
    <property type="match status" value="1"/>
</dbReference>
<dbReference type="InterPro" id="IPR004839">
    <property type="entry name" value="Aminotransferase_I/II_large"/>
</dbReference>
<dbReference type="Pfam" id="PF00155">
    <property type="entry name" value="Aminotran_1_2"/>
    <property type="match status" value="1"/>
</dbReference>
<comment type="caution">
    <text evidence="7">The sequence shown here is derived from an EMBL/GenBank/DDBJ whole genome shotgun (WGS) entry which is preliminary data.</text>
</comment>
<dbReference type="Pfam" id="PF00392">
    <property type="entry name" value="GntR"/>
    <property type="match status" value="1"/>
</dbReference>
<dbReference type="Gene3D" id="1.10.10.10">
    <property type="entry name" value="Winged helix-like DNA-binding domain superfamily/Winged helix DNA-binding domain"/>
    <property type="match status" value="1"/>
</dbReference>
<dbReference type="PROSITE" id="PS50949">
    <property type="entry name" value="HTH_GNTR"/>
    <property type="match status" value="1"/>
</dbReference>
<keyword evidence="7" id="KW-0808">Transferase</keyword>
<evidence type="ECO:0000256" key="4">
    <source>
        <dbReference type="ARBA" id="ARBA00023125"/>
    </source>
</evidence>
<reference evidence="7" key="1">
    <citation type="submission" date="2020-10" db="EMBL/GenBank/DDBJ databases">
        <authorList>
            <person name="Gilroy R."/>
        </authorList>
    </citation>
    <scope>NUCLEOTIDE SEQUENCE</scope>
    <source>
        <strain evidence="7">CHK160-1198</strain>
    </source>
</reference>
<evidence type="ECO:0000259" key="6">
    <source>
        <dbReference type="PROSITE" id="PS50949"/>
    </source>
</evidence>
<dbReference type="SUPFAM" id="SSF46785">
    <property type="entry name" value="Winged helix' DNA-binding domain"/>
    <property type="match status" value="1"/>
</dbReference>
<dbReference type="InterPro" id="IPR015421">
    <property type="entry name" value="PyrdxlP-dep_Trfase_major"/>
</dbReference>
<keyword evidence="3" id="KW-0805">Transcription regulation</keyword>
<dbReference type="GO" id="GO:0030170">
    <property type="term" value="F:pyridoxal phosphate binding"/>
    <property type="evidence" value="ECO:0007669"/>
    <property type="project" value="InterPro"/>
</dbReference>
<evidence type="ECO:0000313" key="8">
    <source>
        <dbReference type="Proteomes" id="UP000824099"/>
    </source>
</evidence>
<dbReference type="AlphaFoldDB" id="A0A9D1SL60"/>
<accession>A0A9D1SL60</accession>
<keyword evidence="2" id="KW-0663">Pyridoxal phosphate</keyword>
<evidence type="ECO:0000256" key="1">
    <source>
        <dbReference type="ARBA" id="ARBA00005384"/>
    </source>
</evidence>